<proteinExistence type="predicted"/>
<sequence>MTKQIYFENTPEYGDLYIDYIFHYDDQPILFTLKDDFSNLYLCVCYELCEYQKWFIANIDFNDLKEMNDNKKSVLESFLKNQSLLQAQRKRFLFRNRL</sequence>
<name>A0A395W9X0_9FIRM</name>
<dbReference type="EMBL" id="QRYQ01000007">
    <property type="protein sequence ID" value="RGU92208.1"/>
    <property type="molecule type" value="Genomic_DNA"/>
</dbReference>
<dbReference type="AlphaFoldDB" id="A0A395W9X0"/>
<dbReference type="EMBL" id="QRVM01000012">
    <property type="protein sequence ID" value="RGS47520.1"/>
    <property type="molecule type" value="Genomic_DNA"/>
</dbReference>
<evidence type="ECO:0000313" key="4">
    <source>
        <dbReference type="Proteomes" id="UP000285274"/>
    </source>
</evidence>
<dbReference type="RefSeq" id="WP_003863954.1">
    <property type="nucleotide sequence ID" value="NZ_CABLCL010000011.1"/>
</dbReference>
<organism evidence="2 3">
    <name type="scientific">Holdemanella biformis</name>
    <dbReference type="NCBI Taxonomy" id="1735"/>
    <lineage>
        <taxon>Bacteria</taxon>
        <taxon>Bacillati</taxon>
        <taxon>Bacillota</taxon>
        <taxon>Erysipelotrichia</taxon>
        <taxon>Erysipelotrichales</taxon>
        <taxon>Erysipelotrichaceae</taxon>
        <taxon>Holdemanella</taxon>
    </lineage>
</organism>
<dbReference type="GeneID" id="66579466"/>
<evidence type="ECO:0000313" key="3">
    <source>
        <dbReference type="Proteomes" id="UP000265489"/>
    </source>
</evidence>
<accession>A0A395W9X0</accession>
<protein>
    <submittedName>
        <fullName evidence="2">Uncharacterized protein</fullName>
    </submittedName>
</protein>
<gene>
    <name evidence="2" type="ORF">DWW32_05260</name>
    <name evidence="1" type="ORF">DWX92_04130</name>
</gene>
<dbReference type="Proteomes" id="UP000265489">
    <property type="component" value="Unassembled WGS sequence"/>
</dbReference>
<comment type="caution">
    <text evidence="2">The sequence shown here is derived from an EMBL/GenBank/DDBJ whole genome shotgun (WGS) entry which is preliminary data.</text>
</comment>
<reference evidence="3 4" key="1">
    <citation type="submission" date="2018-08" db="EMBL/GenBank/DDBJ databases">
        <title>A genome reference for cultivated species of the human gut microbiota.</title>
        <authorList>
            <person name="Zou Y."/>
            <person name="Xue W."/>
            <person name="Luo G."/>
        </authorList>
    </citation>
    <scope>NUCLEOTIDE SEQUENCE [LARGE SCALE GENOMIC DNA]</scope>
    <source>
        <strain evidence="2 3">AF15-20</strain>
        <strain evidence="1 4">AF22-10AC</strain>
    </source>
</reference>
<evidence type="ECO:0000313" key="2">
    <source>
        <dbReference type="EMBL" id="RGU92208.1"/>
    </source>
</evidence>
<dbReference type="Proteomes" id="UP000285274">
    <property type="component" value="Unassembled WGS sequence"/>
</dbReference>
<evidence type="ECO:0000313" key="1">
    <source>
        <dbReference type="EMBL" id="RGS47520.1"/>
    </source>
</evidence>